<dbReference type="GO" id="GO:0051287">
    <property type="term" value="F:NAD binding"/>
    <property type="evidence" value="ECO:0007669"/>
    <property type="project" value="InterPro"/>
</dbReference>
<evidence type="ECO:0000256" key="4">
    <source>
        <dbReference type="SAM" id="Phobius"/>
    </source>
</evidence>
<proteinExistence type="predicted"/>
<dbReference type="PANTHER" id="PTHR10996">
    <property type="entry name" value="2-HYDROXYACID DEHYDROGENASE-RELATED"/>
    <property type="match status" value="1"/>
</dbReference>
<evidence type="ECO:0000313" key="6">
    <source>
        <dbReference type="EMBL" id="KAG0486586.1"/>
    </source>
</evidence>
<keyword evidence="4" id="KW-0812">Transmembrane</keyword>
<dbReference type="GO" id="GO:0030267">
    <property type="term" value="F:glyoxylate reductase (NADPH) activity"/>
    <property type="evidence" value="ECO:0007669"/>
    <property type="project" value="TreeGrafter"/>
</dbReference>
<dbReference type="Pfam" id="PF02826">
    <property type="entry name" value="2-Hacid_dh_C"/>
    <property type="match status" value="1"/>
</dbReference>
<name>A0A835RCE6_VANPL</name>
<evidence type="ECO:0000259" key="5">
    <source>
        <dbReference type="Pfam" id="PF02826"/>
    </source>
</evidence>
<evidence type="ECO:0000256" key="3">
    <source>
        <dbReference type="ARBA" id="ARBA00023027"/>
    </source>
</evidence>
<keyword evidence="1" id="KW-0521">NADP</keyword>
<dbReference type="EMBL" id="JADCNM010000004">
    <property type="protein sequence ID" value="KAG0486586.1"/>
    <property type="molecule type" value="Genomic_DNA"/>
</dbReference>
<keyword evidence="4" id="KW-0472">Membrane</keyword>
<dbReference type="SUPFAM" id="SSF51735">
    <property type="entry name" value="NAD(P)-binding Rossmann-fold domains"/>
    <property type="match status" value="1"/>
</dbReference>
<keyword evidence="4" id="KW-1133">Transmembrane helix</keyword>
<feature type="domain" description="D-isomer specific 2-hydroxyacid dehydrogenase NAD-binding" evidence="5">
    <location>
        <begin position="32"/>
        <end position="172"/>
    </location>
</feature>
<sequence length="204" mass="22088">MWLNTLSAFLSTFSAAFLLLIAMFVVVSGNVKLGGKRVGIVGLGNIGSKVATMLEAFGCIISYYSRKKKPSFSYTFHPSVRDLAAHCDVLVVCCALSSETHHIVDGDVMEALGKEGIIINVGRGAVVDEREMVRRLKQSKLGGAGLDVFEDEPVVSSELFSMDNVVLSPHAAVFTDVSFVDQVQLVVDNLEAFFSNKPLLTRVN</sequence>
<dbReference type="GO" id="GO:0016618">
    <property type="term" value="F:hydroxypyruvate reductase [NAD(P)H] activity"/>
    <property type="evidence" value="ECO:0007669"/>
    <property type="project" value="TreeGrafter"/>
</dbReference>
<dbReference type="Proteomes" id="UP000639772">
    <property type="component" value="Unassembled WGS sequence"/>
</dbReference>
<accession>A0A835RCE6</accession>
<gene>
    <name evidence="6" type="ORF">HPP92_008681</name>
</gene>
<dbReference type="InterPro" id="IPR050223">
    <property type="entry name" value="D-isomer_2-hydroxyacid_DH"/>
</dbReference>
<keyword evidence="2" id="KW-0560">Oxidoreductase</keyword>
<dbReference type="InterPro" id="IPR036291">
    <property type="entry name" value="NAD(P)-bd_dom_sf"/>
</dbReference>
<dbReference type="InterPro" id="IPR029752">
    <property type="entry name" value="D-isomer_DH_CS1"/>
</dbReference>
<evidence type="ECO:0000256" key="2">
    <source>
        <dbReference type="ARBA" id="ARBA00023002"/>
    </source>
</evidence>
<protein>
    <recommendedName>
        <fullName evidence="5">D-isomer specific 2-hydroxyacid dehydrogenase NAD-binding domain-containing protein</fullName>
    </recommendedName>
</protein>
<dbReference type="PROSITE" id="PS00065">
    <property type="entry name" value="D_2_HYDROXYACID_DH_1"/>
    <property type="match status" value="1"/>
</dbReference>
<reference evidence="6 7" key="1">
    <citation type="journal article" date="2020" name="Nat. Food">
        <title>A phased Vanilla planifolia genome enables genetic improvement of flavour and production.</title>
        <authorList>
            <person name="Hasing T."/>
            <person name="Tang H."/>
            <person name="Brym M."/>
            <person name="Khazi F."/>
            <person name="Huang T."/>
            <person name="Chambers A.H."/>
        </authorList>
    </citation>
    <scope>NUCLEOTIDE SEQUENCE [LARGE SCALE GENOMIC DNA]</scope>
    <source>
        <tissue evidence="6">Leaf</tissue>
    </source>
</reference>
<evidence type="ECO:0000256" key="1">
    <source>
        <dbReference type="ARBA" id="ARBA00022857"/>
    </source>
</evidence>
<comment type="caution">
    <text evidence="6">The sequence shown here is derived from an EMBL/GenBank/DDBJ whole genome shotgun (WGS) entry which is preliminary data.</text>
</comment>
<dbReference type="GO" id="GO:0005829">
    <property type="term" value="C:cytosol"/>
    <property type="evidence" value="ECO:0007669"/>
    <property type="project" value="TreeGrafter"/>
</dbReference>
<evidence type="ECO:0000313" key="7">
    <source>
        <dbReference type="Proteomes" id="UP000639772"/>
    </source>
</evidence>
<dbReference type="OrthoDB" id="298012at2759"/>
<keyword evidence="3" id="KW-0520">NAD</keyword>
<dbReference type="FunFam" id="3.40.50.720:FF:000213">
    <property type="entry name" value="Putative 2-hydroxyacid dehydrogenase"/>
    <property type="match status" value="1"/>
</dbReference>
<dbReference type="Gene3D" id="3.40.50.720">
    <property type="entry name" value="NAD(P)-binding Rossmann-like Domain"/>
    <property type="match status" value="2"/>
</dbReference>
<dbReference type="InterPro" id="IPR006140">
    <property type="entry name" value="D-isomer_DH_NAD-bd"/>
</dbReference>
<dbReference type="AlphaFoldDB" id="A0A835RCE6"/>
<feature type="transmembrane region" description="Helical" evidence="4">
    <location>
        <begin position="6"/>
        <end position="27"/>
    </location>
</feature>
<dbReference type="PANTHER" id="PTHR10996:SF179">
    <property type="entry name" value="D-ISOMER SPECIFIC 2-HYDROXYACID DEHYDROGENASE FAMILY PROTEIN-RELATED"/>
    <property type="match status" value="1"/>
</dbReference>
<organism evidence="6 7">
    <name type="scientific">Vanilla planifolia</name>
    <name type="common">Vanilla</name>
    <dbReference type="NCBI Taxonomy" id="51239"/>
    <lineage>
        <taxon>Eukaryota</taxon>
        <taxon>Viridiplantae</taxon>
        <taxon>Streptophyta</taxon>
        <taxon>Embryophyta</taxon>
        <taxon>Tracheophyta</taxon>
        <taxon>Spermatophyta</taxon>
        <taxon>Magnoliopsida</taxon>
        <taxon>Liliopsida</taxon>
        <taxon>Asparagales</taxon>
        <taxon>Orchidaceae</taxon>
        <taxon>Vanilloideae</taxon>
        <taxon>Vanilleae</taxon>
        <taxon>Vanilla</taxon>
    </lineage>
</organism>